<protein>
    <recommendedName>
        <fullName evidence="1">Uroporphyrinogen decarboxylase (URO-D) domain-containing protein</fullName>
    </recommendedName>
</protein>
<dbReference type="AlphaFoldDB" id="X1MQG1"/>
<dbReference type="Gene3D" id="3.20.20.210">
    <property type="match status" value="1"/>
</dbReference>
<dbReference type="GO" id="GO:0004853">
    <property type="term" value="F:uroporphyrinogen decarboxylase activity"/>
    <property type="evidence" value="ECO:0007669"/>
    <property type="project" value="InterPro"/>
</dbReference>
<feature type="non-terminal residue" evidence="2">
    <location>
        <position position="1"/>
    </location>
</feature>
<dbReference type="EMBL" id="BARV01028383">
    <property type="protein sequence ID" value="GAI33538.1"/>
    <property type="molecule type" value="Genomic_DNA"/>
</dbReference>
<evidence type="ECO:0000259" key="1">
    <source>
        <dbReference type="Pfam" id="PF01208"/>
    </source>
</evidence>
<accession>X1MQG1</accession>
<name>X1MQG1_9ZZZZ</name>
<gene>
    <name evidence="2" type="ORF">S06H3_45456</name>
</gene>
<dbReference type="GO" id="GO:0006779">
    <property type="term" value="P:porphyrin-containing compound biosynthetic process"/>
    <property type="evidence" value="ECO:0007669"/>
    <property type="project" value="InterPro"/>
</dbReference>
<reference evidence="2" key="1">
    <citation type="journal article" date="2014" name="Front. Microbiol.">
        <title>High frequency of phylogenetically diverse reductive dehalogenase-homologous genes in deep subseafloor sedimentary metagenomes.</title>
        <authorList>
            <person name="Kawai M."/>
            <person name="Futagami T."/>
            <person name="Toyoda A."/>
            <person name="Takaki Y."/>
            <person name="Nishi S."/>
            <person name="Hori S."/>
            <person name="Arai W."/>
            <person name="Tsubouchi T."/>
            <person name="Morono Y."/>
            <person name="Uchiyama I."/>
            <person name="Ito T."/>
            <person name="Fujiyama A."/>
            <person name="Inagaki F."/>
            <person name="Takami H."/>
        </authorList>
    </citation>
    <scope>NUCLEOTIDE SEQUENCE</scope>
    <source>
        <strain evidence="2">Expedition CK06-06</strain>
    </source>
</reference>
<dbReference type="Pfam" id="PF01208">
    <property type="entry name" value="URO-D"/>
    <property type="match status" value="1"/>
</dbReference>
<dbReference type="SUPFAM" id="SSF51726">
    <property type="entry name" value="UROD/MetE-like"/>
    <property type="match status" value="1"/>
</dbReference>
<feature type="domain" description="Uroporphyrinogen decarboxylase (URO-D)" evidence="1">
    <location>
        <begin position="148"/>
        <end position="260"/>
    </location>
</feature>
<sequence length="260" mass="30357">YKKLLDYLEIEDENVQYADFVQQIVRPCDKVLERFSIDVRYVQPLGGMVRVQDMEPQYEAKYVGLYDQFGVFWGNDAKKDLDDILYYDPVIHPFADFKSVSDIRDFDWPNGRDKTPFNGLKEYAKSLRDNTDFALSTPPVGCIYEYCTFLFGFTKTLRYLRTKSEFIIVTMEELLKYWTDYVTTFLEEVGSYLDVVCINGDIAEQAGPIMSVKLYENMIKPIERKLSKKIHELVETKINYHSCGSVSLFIPHFAEIGYDV</sequence>
<dbReference type="InterPro" id="IPR000257">
    <property type="entry name" value="Uroporphyrinogen_deCOase"/>
</dbReference>
<comment type="caution">
    <text evidence="2">The sequence shown here is derived from an EMBL/GenBank/DDBJ whole genome shotgun (WGS) entry which is preliminary data.</text>
</comment>
<evidence type="ECO:0000313" key="2">
    <source>
        <dbReference type="EMBL" id="GAI33538.1"/>
    </source>
</evidence>
<organism evidence="2">
    <name type="scientific">marine sediment metagenome</name>
    <dbReference type="NCBI Taxonomy" id="412755"/>
    <lineage>
        <taxon>unclassified sequences</taxon>
        <taxon>metagenomes</taxon>
        <taxon>ecological metagenomes</taxon>
    </lineage>
</organism>
<feature type="non-terminal residue" evidence="2">
    <location>
        <position position="260"/>
    </location>
</feature>
<proteinExistence type="predicted"/>
<dbReference type="InterPro" id="IPR038071">
    <property type="entry name" value="UROD/MetE-like_sf"/>
</dbReference>